<reference evidence="2 3" key="1">
    <citation type="submission" date="2016-12" db="EMBL/GenBank/DDBJ databases">
        <title>Draft genome sequences of strains Salinicola socius SMB35, Salinicola sp. MH3R3-1 and Chromohalobacter sp. SMB17 from the Verkhnekamsk potash mining region of Russia.</title>
        <authorList>
            <person name="Mavrodi D.V."/>
            <person name="Olsson B.E."/>
            <person name="Korsakova E.S."/>
            <person name="Pyankova A."/>
            <person name="Mavrodi O.V."/>
            <person name="Plotnikova E.G."/>
        </authorList>
    </citation>
    <scope>NUCLEOTIDE SEQUENCE [LARGE SCALE GENOMIC DNA]</scope>
    <source>
        <strain evidence="2 3">SMB35</strain>
    </source>
</reference>
<proteinExistence type="predicted"/>
<dbReference type="EMBL" id="MSDO01000085">
    <property type="protein sequence ID" value="OLO02596.1"/>
    <property type="molecule type" value="Genomic_DNA"/>
</dbReference>
<name>A0A1Q8SMI6_9GAMM</name>
<comment type="caution">
    <text evidence="2">The sequence shown here is derived from an EMBL/GenBank/DDBJ whole genome shotgun (WGS) entry which is preliminary data.</text>
</comment>
<sequence>AAKPVASESSATQQKDATSAEEVVEGSAEKDTVAPHEKAEPMSTEPAQPQVEPTTDAESAQQMPTTPLPEQAETRGEQAADAKSAQQMPTTPLPEQAETRGEQAADATPTSAESSDTAPEPKAPDASVSVAESDGELRRSRRRRAHNDPREKRRLES</sequence>
<feature type="compositionally biased region" description="Polar residues" evidence="1">
    <location>
        <begin position="108"/>
        <end position="117"/>
    </location>
</feature>
<feature type="non-terminal residue" evidence="2">
    <location>
        <position position="157"/>
    </location>
</feature>
<feature type="compositionally biased region" description="Polar residues" evidence="1">
    <location>
        <begin position="45"/>
        <end position="65"/>
    </location>
</feature>
<evidence type="ECO:0000256" key="1">
    <source>
        <dbReference type="SAM" id="MobiDB-lite"/>
    </source>
</evidence>
<feature type="region of interest" description="Disordered" evidence="1">
    <location>
        <begin position="1"/>
        <end position="157"/>
    </location>
</feature>
<feature type="compositionally biased region" description="Basic and acidic residues" evidence="1">
    <location>
        <begin position="27"/>
        <end position="40"/>
    </location>
</feature>
<keyword evidence="3" id="KW-1185">Reference proteome</keyword>
<dbReference type="AlphaFoldDB" id="A0A1Q8SMI6"/>
<evidence type="ECO:0000313" key="2">
    <source>
        <dbReference type="EMBL" id="OLO02596.1"/>
    </source>
</evidence>
<protein>
    <submittedName>
        <fullName evidence="2">Uncharacterized protein</fullName>
    </submittedName>
</protein>
<feature type="compositionally biased region" description="Polar residues" evidence="1">
    <location>
        <begin position="7"/>
        <end position="17"/>
    </location>
</feature>
<gene>
    <name evidence="2" type="ORF">BTW07_18930</name>
</gene>
<organism evidence="2 3">
    <name type="scientific">Salinicola socius</name>
    <dbReference type="NCBI Taxonomy" id="404433"/>
    <lineage>
        <taxon>Bacteria</taxon>
        <taxon>Pseudomonadati</taxon>
        <taxon>Pseudomonadota</taxon>
        <taxon>Gammaproteobacteria</taxon>
        <taxon>Oceanospirillales</taxon>
        <taxon>Halomonadaceae</taxon>
        <taxon>Salinicola</taxon>
    </lineage>
</organism>
<feature type="non-terminal residue" evidence="2">
    <location>
        <position position="1"/>
    </location>
</feature>
<dbReference type="Proteomes" id="UP000186878">
    <property type="component" value="Unassembled WGS sequence"/>
</dbReference>
<feature type="compositionally biased region" description="Basic and acidic residues" evidence="1">
    <location>
        <begin position="146"/>
        <end position="157"/>
    </location>
</feature>
<evidence type="ECO:0000313" key="3">
    <source>
        <dbReference type="Proteomes" id="UP000186878"/>
    </source>
</evidence>
<accession>A0A1Q8SMI6</accession>